<dbReference type="OrthoDB" id="1097733at2759"/>
<evidence type="ECO:0000256" key="1">
    <source>
        <dbReference type="ARBA" id="ARBA00004123"/>
    </source>
</evidence>
<evidence type="ECO:0000313" key="9">
    <source>
        <dbReference type="Proteomes" id="UP000231279"/>
    </source>
</evidence>
<evidence type="ECO:0000256" key="4">
    <source>
        <dbReference type="ARBA" id="ARBA00023163"/>
    </source>
</evidence>
<dbReference type="PROSITE" id="PS51152">
    <property type="entry name" value="NFYA_HAP2_2"/>
    <property type="match status" value="1"/>
</dbReference>
<gene>
    <name evidence="8" type="ORF">CDL12_00084</name>
</gene>
<feature type="region of interest" description="Disordered" evidence="7">
    <location>
        <begin position="172"/>
        <end position="290"/>
    </location>
</feature>
<organism evidence="8 9">
    <name type="scientific">Handroanthus impetiginosus</name>
    <dbReference type="NCBI Taxonomy" id="429701"/>
    <lineage>
        <taxon>Eukaryota</taxon>
        <taxon>Viridiplantae</taxon>
        <taxon>Streptophyta</taxon>
        <taxon>Embryophyta</taxon>
        <taxon>Tracheophyta</taxon>
        <taxon>Spermatophyta</taxon>
        <taxon>Magnoliopsida</taxon>
        <taxon>eudicotyledons</taxon>
        <taxon>Gunneridae</taxon>
        <taxon>Pentapetalae</taxon>
        <taxon>asterids</taxon>
        <taxon>lamiids</taxon>
        <taxon>Lamiales</taxon>
        <taxon>Bignoniaceae</taxon>
        <taxon>Crescentiina</taxon>
        <taxon>Tabebuia alliance</taxon>
        <taxon>Handroanthus</taxon>
    </lineage>
</organism>
<dbReference type="AlphaFoldDB" id="A0A2G9IBN7"/>
<keyword evidence="2 6" id="KW-0805">Transcription regulation</keyword>
<dbReference type="InterPro" id="IPR001289">
    <property type="entry name" value="NFYA"/>
</dbReference>
<dbReference type="GO" id="GO:0003677">
    <property type="term" value="F:DNA binding"/>
    <property type="evidence" value="ECO:0007669"/>
    <property type="project" value="UniProtKB-KW"/>
</dbReference>
<keyword evidence="3 6" id="KW-0238">DNA-binding</keyword>
<dbReference type="Proteomes" id="UP000231279">
    <property type="component" value="Unassembled WGS sequence"/>
</dbReference>
<protein>
    <recommendedName>
        <fullName evidence="6">Nuclear transcription factor Y subunit</fullName>
    </recommendedName>
</protein>
<dbReference type="EMBL" id="NKXS01000006">
    <property type="protein sequence ID" value="PIN27168.1"/>
    <property type="molecule type" value="Genomic_DNA"/>
</dbReference>
<keyword evidence="9" id="KW-1185">Reference proteome</keyword>
<dbReference type="GO" id="GO:0003700">
    <property type="term" value="F:DNA-binding transcription factor activity"/>
    <property type="evidence" value="ECO:0007669"/>
    <property type="project" value="UniProtKB-UniRule"/>
</dbReference>
<sequence length="290" mass="32220">MPTIAKSNGRQLETGLRSIQTSTPYSQPWWQGLGNNDMASSGRQGDGSMTPATLQPQAANEAIVKHTETNAALQPALNGNSNGQEQQHLDANSQMELVGHSIMLTSYPYADPQYGGMLTYGASVHPHLLGYHPARMPLPLEMEEEPVYVNAKQYHGILRRRQIRARAELEKKSVKNRKPYLHESRHQHAMRRARGSGGRFLNTKKLDANANNCASGEQAKSAETSNSNSTANQREDDASTFQETRKEHILSNGFSNGHGLALYYRQSTTRDEDNWNPLVNRAPQRPSSSK</sequence>
<evidence type="ECO:0000313" key="8">
    <source>
        <dbReference type="EMBL" id="PIN27168.1"/>
    </source>
</evidence>
<keyword evidence="4 6" id="KW-0804">Transcription</keyword>
<feature type="compositionally biased region" description="Polar residues" evidence="7">
    <location>
        <begin position="23"/>
        <end position="43"/>
    </location>
</feature>
<comment type="subunit">
    <text evidence="6">Heterotrimer.</text>
</comment>
<comment type="function">
    <text evidence="6">Component of the sequence-specific heterotrimeric transcription factor (NF-Y) which specifically recognizes a 5'-CCAAT-3' box motif found in the promoters of its target genes.</text>
</comment>
<feature type="region of interest" description="Disordered" evidence="7">
    <location>
        <begin position="23"/>
        <end position="52"/>
    </location>
</feature>
<reference evidence="9" key="1">
    <citation type="journal article" date="2018" name="Gigascience">
        <title>Genome assembly of the Pink Ipe (Handroanthus impetiginosus, Bignoniaceae), a highly valued, ecologically keystone Neotropical timber forest tree.</title>
        <authorList>
            <person name="Silva-Junior O.B."/>
            <person name="Grattapaglia D."/>
            <person name="Novaes E."/>
            <person name="Collevatti R.G."/>
        </authorList>
    </citation>
    <scope>NUCLEOTIDE SEQUENCE [LARGE SCALE GENOMIC DNA]</scope>
    <source>
        <strain evidence="9">cv. UFG-1</strain>
    </source>
</reference>
<evidence type="ECO:0000256" key="7">
    <source>
        <dbReference type="SAM" id="MobiDB-lite"/>
    </source>
</evidence>
<keyword evidence="5 6" id="KW-0539">Nucleus</keyword>
<comment type="similarity">
    <text evidence="6">Belongs to the NFYA/HAP2 subunit family.</text>
</comment>
<comment type="subcellular location">
    <subcellularLocation>
        <location evidence="1 6">Nucleus</location>
    </subcellularLocation>
</comment>
<name>A0A2G9IBN7_9LAMI</name>
<evidence type="ECO:0000256" key="2">
    <source>
        <dbReference type="ARBA" id="ARBA00023015"/>
    </source>
</evidence>
<dbReference type="STRING" id="429701.A0A2G9IBN7"/>
<accession>A0A2G9IBN7</accession>
<feature type="compositionally biased region" description="Basic and acidic residues" evidence="7">
    <location>
        <begin position="233"/>
        <end position="249"/>
    </location>
</feature>
<dbReference type="PRINTS" id="PR00616">
    <property type="entry name" value="CCAATSUBUNTB"/>
</dbReference>
<feature type="compositionally biased region" description="Low complexity" evidence="7">
    <location>
        <begin position="221"/>
        <end position="232"/>
    </location>
</feature>
<dbReference type="SMART" id="SM00521">
    <property type="entry name" value="CBF"/>
    <property type="match status" value="1"/>
</dbReference>
<evidence type="ECO:0000256" key="3">
    <source>
        <dbReference type="ARBA" id="ARBA00023125"/>
    </source>
</evidence>
<proteinExistence type="inferred from homology"/>
<dbReference type="Gene3D" id="6.10.250.2430">
    <property type="match status" value="1"/>
</dbReference>
<evidence type="ECO:0000256" key="5">
    <source>
        <dbReference type="ARBA" id="ARBA00023242"/>
    </source>
</evidence>
<evidence type="ECO:0000256" key="6">
    <source>
        <dbReference type="RuleBase" id="RU367155"/>
    </source>
</evidence>
<comment type="caution">
    <text evidence="8">The sequence shown here is derived from an EMBL/GenBank/DDBJ whole genome shotgun (WGS) entry which is preliminary data.</text>
</comment>
<dbReference type="PANTHER" id="PTHR12632">
    <property type="entry name" value="TRANSCRIPTION FACTOR NF-Y ALPHA-RELATED"/>
    <property type="match status" value="1"/>
</dbReference>
<dbReference type="Pfam" id="PF02045">
    <property type="entry name" value="CBFB_NFYA"/>
    <property type="match status" value="1"/>
</dbReference>
<dbReference type="GO" id="GO:0005634">
    <property type="term" value="C:nucleus"/>
    <property type="evidence" value="ECO:0007669"/>
    <property type="project" value="UniProtKB-SubCell"/>
</dbReference>